<dbReference type="EMBL" id="FOZP01000001">
    <property type="protein sequence ID" value="SFS30152.1"/>
    <property type="molecule type" value="Genomic_DNA"/>
</dbReference>
<reference evidence="7" key="1">
    <citation type="submission" date="2016-10" db="EMBL/GenBank/DDBJ databases">
        <authorList>
            <person name="Varghese N."/>
            <person name="Submissions S."/>
        </authorList>
    </citation>
    <scope>NUCLEOTIDE SEQUENCE [LARGE SCALE GENOMIC DNA]</scope>
    <source>
        <strain evidence="7">DSM 24450</strain>
    </source>
</reference>
<feature type="transmembrane region" description="Helical" evidence="5">
    <location>
        <begin position="349"/>
        <end position="373"/>
    </location>
</feature>
<gene>
    <name evidence="6" type="ORF">SAMN04488006_0394</name>
</gene>
<feature type="transmembrane region" description="Helical" evidence="5">
    <location>
        <begin position="41"/>
        <end position="60"/>
    </location>
</feature>
<evidence type="ECO:0000256" key="5">
    <source>
        <dbReference type="SAM" id="Phobius"/>
    </source>
</evidence>
<dbReference type="GO" id="GO:0034755">
    <property type="term" value="P:iron ion transmembrane transport"/>
    <property type="evidence" value="ECO:0007669"/>
    <property type="project" value="TreeGrafter"/>
</dbReference>
<evidence type="ECO:0000313" key="6">
    <source>
        <dbReference type="EMBL" id="SFS30152.1"/>
    </source>
</evidence>
<comment type="subcellular location">
    <subcellularLocation>
        <location evidence="1">Membrane</location>
        <topology evidence="1">Multi-pass membrane protein</topology>
    </subcellularLocation>
</comment>
<dbReference type="Pfam" id="PF01566">
    <property type="entry name" value="Nramp"/>
    <property type="match status" value="1"/>
</dbReference>
<feature type="transmembrane region" description="Helical" evidence="5">
    <location>
        <begin position="120"/>
        <end position="136"/>
    </location>
</feature>
<evidence type="ECO:0000256" key="2">
    <source>
        <dbReference type="ARBA" id="ARBA00022692"/>
    </source>
</evidence>
<evidence type="ECO:0000256" key="3">
    <source>
        <dbReference type="ARBA" id="ARBA00022989"/>
    </source>
</evidence>
<dbReference type="GO" id="GO:0005384">
    <property type="term" value="F:manganese ion transmembrane transporter activity"/>
    <property type="evidence" value="ECO:0007669"/>
    <property type="project" value="TreeGrafter"/>
</dbReference>
<evidence type="ECO:0000256" key="4">
    <source>
        <dbReference type="ARBA" id="ARBA00023136"/>
    </source>
</evidence>
<dbReference type="GO" id="GO:0005886">
    <property type="term" value="C:plasma membrane"/>
    <property type="evidence" value="ECO:0007669"/>
    <property type="project" value="TreeGrafter"/>
</dbReference>
<name>A0A1I6NQ87_9FLAO</name>
<feature type="transmembrane region" description="Helical" evidence="5">
    <location>
        <begin position="186"/>
        <end position="210"/>
    </location>
</feature>
<feature type="transmembrane region" description="Helical" evidence="5">
    <location>
        <begin position="324"/>
        <end position="343"/>
    </location>
</feature>
<dbReference type="PANTHER" id="PTHR11706:SF3">
    <property type="entry name" value="METAL ION TRANSPORT PROTEIN"/>
    <property type="match status" value="1"/>
</dbReference>
<evidence type="ECO:0000256" key="1">
    <source>
        <dbReference type="ARBA" id="ARBA00004141"/>
    </source>
</evidence>
<feature type="transmembrane region" description="Helical" evidence="5">
    <location>
        <begin position="148"/>
        <end position="166"/>
    </location>
</feature>
<feature type="transmembrane region" description="Helical" evidence="5">
    <location>
        <begin position="81"/>
        <end position="108"/>
    </location>
</feature>
<protein>
    <submittedName>
        <fullName evidence="6">Mn2+ and Fe2+ transporters of the NRAMP family</fullName>
    </submittedName>
</protein>
<feature type="transmembrane region" description="Helical" evidence="5">
    <location>
        <begin position="281"/>
        <end position="303"/>
    </location>
</feature>
<dbReference type="GO" id="GO:0015086">
    <property type="term" value="F:cadmium ion transmembrane transporter activity"/>
    <property type="evidence" value="ECO:0007669"/>
    <property type="project" value="TreeGrafter"/>
</dbReference>
<organism evidence="6 7">
    <name type="scientific">Lutibacter maritimus</name>
    <dbReference type="NCBI Taxonomy" id="593133"/>
    <lineage>
        <taxon>Bacteria</taxon>
        <taxon>Pseudomonadati</taxon>
        <taxon>Bacteroidota</taxon>
        <taxon>Flavobacteriia</taxon>
        <taxon>Flavobacteriales</taxon>
        <taxon>Flavobacteriaceae</taxon>
        <taxon>Lutibacter</taxon>
    </lineage>
</organism>
<dbReference type="Proteomes" id="UP000199312">
    <property type="component" value="Unassembled WGS sequence"/>
</dbReference>
<accession>A0A1I6NQ87</accession>
<keyword evidence="7" id="KW-1185">Reference proteome</keyword>
<keyword evidence="3 5" id="KW-1133">Transmembrane helix</keyword>
<proteinExistence type="predicted"/>
<dbReference type="InterPro" id="IPR001046">
    <property type="entry name" value="NRAMP_fam"/>
</dbReference>
<feature type="transmembrane region" description="Helical" evidence="5">
    <location>
        <begin position="385"/>
        <end position="406"/>
    </location>
</feature>
<dbReference type="STRING" id="593133.SAMN04488006_0394"/>
<dbReference type="AlphaFoldDB" id="A0A1I6NQ87"/>
<dbReference type="RefSeq" id="WP_245780585.1">
    <property type="nucleotide sequence ID" value="NZ_FOZP01000001.1"/>
</dbReference>
<sequence>MIAKRTHWLHKLGPGLLFAGAAIGVSHLVQSTRAGADFGFGLIWALVLIHIVKYPFFQIGPRYATATGESLLDGYKKLGNGVLLAYFILNLATMFTIQAAVTIVTAGLAANLFGITTNPVIWSVIITFICFILLVIGKYKLLDNLMKLIIITLTISTIIALIVASINSETTINYAQILPKGTIEVGFLIAFLGWMPAPLDVSIWQSLWAIEKQKDKSCEFNTQQAIFDFNIGFIGALIIGIFFVALGALVMYHTNETFSNSAVVFSQQLINLYTKTLGDGMYIFIAAAAFTTMFSTTITTLDASPRAMTKTLELLSNKNFKHAYWFWISFLAIGTIAILLFFMSEMGVLIKIATVLSFLTAPFFAIINFILISGKNTPQAWRPTLQFKVLSYIGIVFLIGFSGWYLSSL</sequence>
<dbReference type="PANTHER" id="PTHR11706">
    <property type="entry name" value="SOLUTE CARRIER PROTEIN FAMILY 11 MEMBER"/>
    <property type="match status" value="1"/>
</dbReference>
<evidence type="ECO:0000313" key="7">
    <source>
        <dbReference type="Proteomes" id="UP000199312"/>
    </source>
</evidence>
<feature type="transmembrane region" description="Helical" evidence="5">
    <location>
        <begin position="231"/>
        <end position="252"/>
    </location>
</feature>
<keyword evidence="4 5" id="KW-0472">Membrane</keyword>
<keyword evidence="2 5" id="KW-0812">Transmembrane</keyword>